<evidence type="ECO:0000313" key="1">
    <source>
        <dbReference type="EMBL" id="CAG8537752.1"/>
    </source>
</evidence>
<accession>A0A9N9AM09</accession>
<comment type="caution">
    <text evidence="1">The sequence shown here is derived from an EMBL/GenBank/DDBJ whole genome shotgun (WGS) entry which is preliminary data.</text>
</comment>
<evidence type="ECO:0000313" key="2">
    <source>
        <dbReference type="Proteomes" id="UP000789508"/>
    </source>
</evidence>
<dbReference type="AlphaFoldDB" id="A0A9N9AM09"/>
<sequence>MFECAIFRVIEFSWQSGTSRSLAGHVGKIKGFWAQFKDAVTYNGGDLRKIIDIDSKKVLGKYSGVPYFTNGQRR</sequence>
<name>A0A9N9AM09_9GLOM</name>
<dbReference type="EMBL" id="CAJVPS010001433">
    <property type="protein sequence ID" value="CAG8537752.1"/>
    <property type="molecule type" value="Genomic_DNA"/>
</dbReference>
<keyword evidence="2" id="KW-1185">Reference proteome</keyword>
<protein>
    <submittedName>
        <fullName evidence="1">5754_t:CDS:1</fullName>
    </submittedName>
</protein>
<proteinExistence type="predicted"/>
<organism evidence="1 2">
    <name type="scientific">Ambispora leptoticha</name>
    <dbReference type="NCBI Taxonomy" id="144679"/>
    <lineage>
        <taxon>Eukaryota</taxon>
        <taxon>Fungi</taxon>
        <taxon>Fungi incertae sedis</taxon>
        <taxon>Mucoromycota</taxon>
        <taxon>Glomeromycotina</taxon>
        <taxon>Glomeromycetes</taxon>
        <taxon>Archaeosporales</taxon>
        <taxon>Ambisporaceae</taxon>
        <taxon>Ambispora</taxon>
    </lineage>
</organism>
<reference evidence="1" key="1">
    <citation type="submission" date="2021-06" db="EMBL/GenBank/DDBJ databases">
        <authorList>
            <person name="Kallberg Y."/>
            <person name="Tangrot J."/>
            <person name="Rosling A."/>
        </authorList>
    </citation>
    <scope>NUCLEOTIDE SEQUENCE</scope>
    <source>
        <strain evidence="1">FL130A</strain>
    </source>
</reference>
<gene>
    <name evidence="1" type="ORF">ALEPTO_LOCUS5256</name>
</gene>
<dbReference type="Proteomes" id="UP000789508">
    <property type="component" value="Unassembled WGS sequence"/>
</dbReference>